<dbReference type="PANTHER" id="PTHR48043">
    <property type="entry name" value="EG:EG0003.4 PROTEIN-RELATED"/>
    <property type="match status" value="1"/>
</dbReference>
<evidence type="ECO:0000313" key="12">
    <source>
        <dbReference type="WBParaSite" id="TCNE_0001078901-mRNA-1"/>
    </source>
</evidence>
<comment type="catalytic activity">
    <reaction evidence="6">
        <text>glucuronate acceptor + UDP-alpha-D-glucuronate = acceptor beta-D-glucuronoside + UDP + H(+)</text>
        <dbReference type="Rhea" id="RHEA:21032"/>
        <dbReference type="ChEBI" id="CHEBI:15378"/>
        <dbReference type="ChEBI" id="CHEBI:58052"/>
        <dbReference type="ChEBI" id="CHEBI:58223"/>
        <dbReference type="ChEBI" id="CHEBI:132367"/>
        <dbReference type="ChEBI" id="CHEBI:132368"/>
        <dbReference type="EC" id="2.4.1.17"/>
    </reaction>
</comment>
<dbReference type="CDD" id="cd03784">
    <property type="entry name" value="GT1_Gtf-like"/>
    <property type="match status" value="1"/>
</dbReference>
<evidence type="ECO:0000256" key="5">
    <source>
        <dbReference type="ARBA" id="ARBA00022898"/>
    </source>
</evidence>
<dbReference type="GO" id="GO:0030170">
    <property type="term" value="F:pyridoxal phosphate binding"/>
    <property type="evidence" value="ECO:0007669"/>
    <property type="project" value="InterPro"/>
</dbReference>
<dbReference type="AlphaFoldDB" id="A0A183UQL9"/>
<evidence type="ECO:0000256" key="3">
    <source>
        <dbReference type="ARBA" id="ARBA00022676"/>
    </source>
</evidence>
<dbReference type="InterPro" id="IPR050271">
    <property type="entry name" value="UDP-glycosyltransferase"/>
</dbReference>
<evidence type="ECO:0000313" key="10">
    <source>
        <dbReference type="EMBL" id="VDM42110.1"/>
    </source>
</evidence>
<protein>
    <recommendedName>
        <fullName evidence="2">glucuronosyltransferase</fullName>
        <ecNumber evidence="2">2.4.1.17</ecNumber>
    </recommendedName>
</protein>
<evidence type="ECO:0000256" key="2">
    <source>
        <dbReference type="ARBA" id="ARBA00012544"/>
    </source>
</evidence>
<accession>A0A183UQL9</accession>
<keyword evidence="8" id="KW-0472">Membrane</keyword>
<keyword evidence="3 7" id="KW-0328">Glycosyltransferase</keyword>
<proteinExistence type="inferred from homology"/>
<dbReference type="GO" id="GO:0015020">
    <property type="term" value="F:glucuronosyltransferase activity"/>
    <property type="evidence" value="ECO:0007669"/>
    <property type="project" value="UniProtKB-EC"/>
</dbReference>
<feature type="chain" id="PRO_5044553348" description="glucuronosyltransferase" evidence="9">
    <location>
        <begin position="19"/>
        <end position="543"/>
    </location>
</feature>
<keyword evidence="8" id="KW-1133">Transmembrane helix</keyword>
<dbReference type="Pfam" id="PF00201">
    <property type="entry name" value="UDPGT"/>
    <property type="match status" value="1"/>
</dbReference>
<evidence type="ECO:0000256" key="4">
    <source>
        <dbReference type="ARBA" id="ARBA00022679"/>
    </source>
</evidence>
<keyword evidence="9" id="KW-0732">Signal</keyword>
<dbReference type="PANTHER" id="PTHR48043:SF143">
    <property type="entry name" value="UDP-GLUCURONOSYLTRANSFERASE"/>
    <property type="match status" value="1"/>
</dbReference>
<feature type="transmembrane region" description="Helical" evidence="8">
    <location>
        <begin position="470"/>
        <end position="494"/>
    </location>
</feature>
<reference evidence="12" key="1">
    <citation type="submission" date="2016-06" db="UniProtKB">
        <authorList>
            <consortium name="WormBaseParasite"/>
        </authorList>
    </citation>
    <scope>IDENTIFICATION</scope>
</reference>
<dbReference type="WBParaSite" id="TCNE_0001078901-mRNA-1">
    <property type="protein sequence ID" value="TCNE_0001078901-mRNA-1"/>
    <property type="gene ID" value="TCNE_0001078901"/>
</dbReference>
<dbReference type="SUPFAM" id="SSF53756">
    <property type="entry name" value="UDP-Glycosyltransferase/glycogen phosphorylase"/>
    <property type="match status" value="1"/>
</dbReference>
<keyword evidence="4 7" id="KW-0808">Transferase</keyword>
<dbReference type="EC" id="2.4.1.17" evidence="2"/>
<evidence type="ECO:0000256" key="8">
    <source>
        <dbReference type="SAM" id="Phobius"/>
    </source>
</evidence>
<keyword evidence="5" id="KW-0663">Pyridoxal phosphate</keyword>
<dbReference type="PROSITE" id="PS00105">
    <property type="entry name" value="AA_TRANSFER_CLASS_1"/>
    <property type="match status" value="1"/>
</dbReference>
<dbReference type="PROSITE" id="PS00375">
    <property type="entry name" value="UDPGT"/>
    <property type="match status" value="1"/>
</dbReference>
<dbReference type="Proteomes" id="UP000050794">
    <property type="component" value="Unassembled WGS sequence"/>
</dbReference>
<name>A0A183UQL9_TOXCA</name>
<evidence type="ECO:0000256" key="9">
    <source>
        <dbReference type="SAM" id="SignalP"/>
    </source>
</evidence>
<keyword evidence="11" id="KW-1185">Reference proteome</keyword>
<evidence type="ECO:0000256" key="1">
    <source>
        <dbReference type="ARBA" id="ARBA00009995"/>
    </source>
</evidence>
<dbReference type="InterPro" id="IPR004838">
    <property type="entry name" value="NHTrfase_class1_PyrdxlP-BS"/>
</dbReference>
<feature type="signal peptide" evidence="9">
    <location>
        <begin position="1"/>
        <end position="18"/>
    </location>
</feature>
<dbReference type="FunFam" id="3.40.50.2000:FF:000021">
    <property type="entry name" value="UDP-glucuronosyltransferase"/>
    <property type="match status" value="1"/>
</dbReference>
<dbReference type="InterPro" id="IPR035595">
    <property type="entry name" value="UDP_glycos_trans_CS"/>
</dbReference>
<reference evidence="10 11" key="2">
    <citation type="submission" date="2018-11" db="EMBL/GenBank/DDBJ databases">
        <authorList>
            <consortium name="Pathogen Informatics"/>
        </authorList>
    </citation>
    <scope>NUCLEOTIDE SEQUENCE [LARGE SCALE GENOMIC DNA]</scope>
</reference>
<comment type="similarity">
    <text evidence="1 7">Belongs to the UDP-glycosyltransferase family.</text>
</comment>
<evidence type="ECO:0000313" key="11">
    <source>
        <dbReference type="Proteomes" id="UP000050794"/>
    </source>
</evidence>
<dbReference type="EMBL" id="UYWY01020619">
    <property type="protein sequence ID" value="VDM42110.1"/>
    <property type="molecule type" value="Genomic_DNA"/>
</dbReference>
<gene>
    <name evidence="10" type="ORF">TCNE_LOCUS10789</name>
</gene>
<dbReference type="Gene3D" id="3.40.50.2000">
    <property type="entry name" value="Glycogen Phosphorylase B"/>
    <property type="match status" value="1"/>
</dbReference>
<sequence>MSFTSCLQLLCVYSFANAANILIYSPSYSKSHLISNGRIADVLSNAGHNVVMLIPEYERTKFNGTKHAKVIRIANVYDDYADEIEEFAAAFFKQQTITIRTKLKWSRKSAVVCEAVLRRKDVLDHLRSFKFDVAFSEQIEVCGLGLIRYLGIQNHIWVSSCSLTVPTTYTLGVPTPLSYVPVVEESGLGSDMSFTERAYNMWLQEVCVHRYAAHLQTQVFRKMDPEFPHLNDVAADSALCFVNNDEFLDLARPILHKIIYVGGIGIPLHSSPLAQSFESLMSKGKNGVVLMSFGTLVPSSMFAEFIDYHFLIRADDDDNDTRQLLIDMNIHNIDLVGWIPQSDMLGHGRLRLFIMHGGLNGMLEAVIRGVPLLVIPFFGDQYHNAKAAQARGIGLSLEKYELDYAHLKGALKELLGNEKYHKAARRLSAVIRNKPNKPEEQLVKWTEFVAKYGSLPELQVEGAKLNFIKYFGIDIFAVVLFLLFTPLMTLIFLIKRTIAIFCKRGVDLTKKTDSNVRQVHLRVKSVANIDLLGPIPQMDMFGQ</sequence>
<dbReference type="InterPro" id="IPR002213">
    <property type="entry name" value="UDP_glucos_trans"/>
</dbReference>
<evidence type="ECO:0000256" key="6">
    <source>
        <dbReference type="ARBA" id="ARBA00047475"/>
    </source>
</evidence>
<evidence type="ECO:0000256" key="7">
    <source>
        <dbReference type="RuleBase" id="RU003718"/>
    </source>
</evidence>
<organism evidence="11 12">
    <name type="scientific">Toxocara canis</name>
    <name type="common">Canine roundworm</name>
    <dbReference type="NCBI Taxonomy" id="6265"/>
    <lineage>
        <taxon>Eukaryota</taxon>
        <taxon>Metazoa</taxon>
        <taxon>Ecdysozoa</taxon>
        <taxon>Nematoda</taxon>
        <taxon>Chromadorea</taxon>
        <taxon>Rhabditida</taxon>
        <taxon>Spirurina</taxon>
        <taxon>Ascaridomorpha</taxon>
        <taxon>Ascaridoidea</taxon>
        <taxon>Toxocaridae</taxon>
        <taxon>Toxocara</taxon>
    </lineage>
</organism>
<keyword evidence="8" id="KW-0812">Transmembrane</keyword>